<name>A0A433DCM3_9FUNG</name>
<dbReference type="OrthoDB" id="2124888at2759"/>
<comment type="caution">
    <text evidence="2">The sequence shown here is derived from an EMBL/GenBank/DDBJ whole genome shotgun (WGS) entry which is preliminary data.</text>
</comment>
<feature type="transmembrane region" description="Helical" evidence="1">
    <location>
        <begin position="21"/>
        <end position="43"/>
    </location>
</feature>
<evidence type="ECO:0000256" key="1">
    <source>
        <dbReference type="SAM" id="Phobius"/>
    </source>
</evidence>
<dbReference type="InterPro" id="IPR009305">
    <property type="entry name" value="Mpo1-like"/>
</dbReference>
<gene>
    <name evidence="2" type="ORF">BC936DRAFT_144313</name>
</gene>
<dbReference type="GO" id="GO:0016020">
    <property type="term" value="C:membrane"/>
    <property type="evidence" value="ECO:0007669"/>
    <property type="project" value="GOC"/>
</dbReference>
<evidence type="ECO:0000313" key="3">
    <source>
        <dbReference type="Proteomes" id="UP000268093"/>
    </source>
</evidence>
<feature type="transmembrane region" description="Helical" evidence="1">
    <location>
        <begin position="147"/>
        <end position="168"/>
    </location>
</feature>
<dbReference type="AlphaFoldDB" id="A0A433DCM3"/>
<dbReference type="GO" id="GO:0046521">
    <property type="term" value="P:sphingoid catabolic process"/>
    <property type="evidence" value="ECO:0007669"/>
    <property type="project" value="TreeGrafter"/>
</dbReference>
<sequence>MSNLFNLKYQLVQYGVHHNNRVNILIHLVCVPVILWTAMVFLANTGPLVDPAAHAGPIFAWILRAFGPDGALALTLFYVNYYFLLAPDAAILYIPILFFMSLTATQFNHYNANANQIAASLHIVSWILQFIGHGLTEKRNPKLMDNLVQAVVLAPFFVFYEILFAFGFHPELKAEVQQAVDADIKAFKTARAIPIIKVN</sequence>
<organism evidence="2 3">
    <name type="scientific">Jimgerdemannia flammicorona</name>
    <dbReference type="NCBI Taxonomy" id="994334"/>
    <lineage>
        <taxon>Eukaryota</taxon>
        <taxon>Fungi</taxon>
        <taxon>Fungi incertae sedis</taxon>
        <taxon>Mucoromycota</taxon>
        <taxon>Mucoromycotina</taxon>
        <taxon>Endogonomycetes</taxon>
        <taxon>Endogonales</taxon>
        <taxon>Endogonaceae</taxon>
        <taxon>Jimgerdemannia</taxon>
    </lineage>
</organism>
<feature type="transmembrane region" description="Helical" evidence="1">
    <location>
        <begin position="91"/>
        <end position="110"/>
    </location>
</feature>
<keyword evidence="1" id="KW-1133">Transmembrane helix</keyword>
<protein>
    <recommendedName>
        <fullName evidence="4">DUF962 domain protein</fullName>
    </recommendedName>
</protein>
<reference evidence="2 3" key="1">
    <citation type="journal article" date="2018" name="New Phytol.">
        <title>Phylogenomics of Endogonaceae and evolution of mycorrhizas within Mucoromycota.</title>
        <authorList>
            <person name="Chang Y."/>
            <person name="Desiro A."/>
            <person name="Na H."/>
            <person name="Sandor L."/>
            <person name="Lipzen A."/>
            <person name="Clum A."/>
            <person name="Barry K."/>
            <person name="Grigoriev I.V."/>
            <person name="Martin F.M."/>
            <person name="Stajich J.E."/>
            <person name="Smith M.E."/>
            <person name="Bonito G."/>
            <person name="Spatafora J.W."/>
        </authorList>
    </citation>
    <scope>NUCLEOTIDE SEQUENCE [LARGE SCALE GENOMIC DNA]</scope>
    <source>
        <strain evidence="2 3">GMNB39</strain>
    </source>
</reference>
<evidence type="ECO:0008006" key="4">
    <source>
        <dbReference type="Google" id="ProtNLM"/>
    </source>
</evidence>
<dbReference type="GO" id="GO:0005783">
    <property type="term" value="C:endoplasmic reticulum"/>
    <property type="evidence" value="ECO:0007669"/>
    <property type="project" value="TreeGrafter"/>
</dbReference>
<keyword evidence="1" id="KW-0472">Membrane</keyword>
<keyword evidence="1" id="KW-0812">Transmembrane</keyword>
<keyword evidence="3" id="KW-1185">Reference proteome</keyword>
<proteinExistence type="predicted"/>
<feature type="transmembrane region" description="Helical" evidence="1">
    <location>
        <begin position="58"/>
        <end position="79"/>
    </location>
</feature>
<dbReference type="EMBL" id="RBNI01003194">
    <property type="protein sequence ID" value="RUP48601.1"/>
    <property type="molecule type" value="Genomic_DNA"/>
</dbReference>
<dbReference type="PANTHER" id="PTHR28026">
    <property type="entry name" value="DUF962 DOMAIN PROTEIN (AFU_ORTHOLOGUE AFUA_8G05310)"/>
    <property type="match status" value="1"/>
</dbReference>
<dbReference type="Proteomes" id="UP000268093">
    <property type="component" value="Unassembled WGS sequence"/>
</dbReference>
<dbReference type="PANTHER" id="PTHR28026:SF9">
    <property type="entry name" value="2-HYDROXY-PALMITIC ACID DIOXYGENASE MPO1"/>
    <property type="match status" value="1"/>
</dbReference>
<accession>A0A433DCM3</accession>
<dbReference type="Pfam" id="PF06127">
    <property type="entry name" value="Mpo1-like"/>
    <property type="match status" value="1"/>
</dbReference>
<evidence type="ECO:0000313" key="2">
    <source>
        <dbReference type="EMBL" id="RUP48601.1"/>
    </source>
</evidence>